<gene>
    <name evidence="2" type="ORF">Q9K02_00055</name>
</gene>
<feature type="region of interest" description="Disordered" evidence="1">
    <location>
        <begin position="75"/>
        <end position="98"/>
    </location>
</feature>
<evidence type="ECO:0008006" key="4">
    <source>
        <dbReference type="Google" id="ProtNLM"/>
    </source>
</evidence>
<sequence>MNIERSARLAIFAAFPLVMLAGCADKSIFEAPGDASFGEANRQTMMAQVVNPDPVYTDELVTSGEHAADAVERYREGAVKQPESIRTTDVGEGGEGPN</sequence>
<proteinExistence type="predicted"/>
<name>A0ABT9HL01_9SPHN</name>
<evidence type="ECO:0000313" key="3">
    <source>
        <dbReference type="Proteomes" id="UP001240639"/>
    </source>
</evidence>
<reference evidence="2 3" key="1">
    <citation type="submission" date="2023-08" db="EMBL/GenBank/DDBJ databases">
        <title>genomic of G39.</title>
        <authorList>
            <person name="Wang Y."/>
        </authorList>
    </citation>
    <scope>NUCLEOTIDE SEQUENCE [LARGE SCALE GENOMIC DNA]</scope>
    <source>
        <strain evidence="2 3">G39</strain>
    </source>
</reference>
<dbReference type="PROSITE" id="PS51257">
    <property type="entry name" value="PROKAR_LIPOPROTEIN"/>
    <property type="match status" value="1"/>
</dbReference>
<protein>
    <recommendedName>
        <fullName evidence="4">DUF4148 domain-containing protein</fullName>
    </recommendedName>
</protein>
<accession>A0ABT9HL01</accession>
<organism evidence="2 3">
    <name type="scientific">Qipengyuania profundimaris</name>
    <dbReference type="NCBI Taxonomy" id="3067652"/>
    <lineage>
        <taxon>Bacteria</taxon>
        <taxon>Pseudomonadati</taxon>
        <taxon>Pseudomonadota</taxon>
        <taxon>Alphaproteobacteria</taxon>
        <taxon>Sphingomonadales</taxon>
        <taxon>Erythrobacteraceae</taxon>
        <taxon>Qipengyuania</taxon>
    </lineage>
</organism>
<dbReference type="EMBL" id="JAVAIM010000001">
    <property type="protein sequence ID" value="MDP4573527.1"/>
    <property type="molecule type" value="Genomic_DNA"/>
</dbReference>
<evidence type="ECO:0000313" key="2">
    <source>
        <dbReference type="EMBL" id="MDP4573527.1"/>
    </source>
</evidence>
<comment type="caution">
    <text evidence="2">The sequence shown here is derived from an EMBL/GenBank/DDBJ whole genome shotgun (WGS) entry which is preliminary data.</text>
</comment>
<dbReference type="RefSeq" id="WP_305931029.1">
    <property type="nucleotide sequence ID" value="NZ_JAVAIM010000001.1"/>
</dbReference>
<keyword evidence="3" id="KW-1185">Reference proteome</keyword>
<evidence type="ECO:0000256" key="1">
    <source>
        <dbReference type="SAM" id="MobiDB-lite"/>
    </source>
</evidence>
<dbReference type="Proteomes" id="UP001240639">
    <property type="component" value="Unassembled WGS sequence"/>
</dbReference>